<evidence type="ECO:0000256" key="7">
    <source>
        <dbReference type="SAM" id="SignalP"/>
    </source>
</evidence>
<dbReference type="EMBL" id="JARPXM010000005">
    <property type="protein sequence ID" value="MDT2537879.1"/>
    <property type="molecule type" value="Genomic_DNA"/>
</dbReference>
<keyword evidence="2" id="KW-0964">Secreted</keyword>
<dbReference type="RefSeq" id="WP_010745557.1">
    <property type="nucleotide sequence ID" value="NZ_BAAAXM010000052.1"/>
</dbReference>
<reference evidence="9" key="1">
    <citation type="submission" date="2023-03" db="EMBL/GenBank/DDBJ databases">
        <authorList>
            <person name="Shen W."/>
            <person name="Cai J."/>
        </authorList>
    </citation>
    <scope>NUCLEOTIDE SEQUENCE</scope>
    <source>
        <strain evidence="9">B646-2</strain>
    </source>
</reference>
<dbReference type="AlphaFoldDB" id="A0AAW8SVS1"/>
<accession>A0AAW8SVS1</accession>
<dbReference type="Pfam" id="PF00746">
    <property type="entry name" value="Gram_pos_anchor"/>
    <property type="match status" value="1"/>
</dbReference>
<evidence type="ECO:0000256" key="2">
    <source>
        <dbReference type="ARBA" id="ARBA00022525"/>
    </source>
</evidence>
<feature type="domain" description="Gram-positive cocci surface proteins LPxTG" evidence="8">
    <location>
        <begin position="528"/>
        <end position="561"/>
    </location>
</feature>
<evidence type="ECO:0000256" key="3">
    <source>
        <dbReference type="ARBA" id="ARBA00022729"/>
    </source>
</evidence>
<feature type="signal peptide" evidence="7">
    <location>
        <begin position="1"/>
        <end position="27"/>
    </location>
</feature>
<keyword evidence="3 7" id="KW-0732">Signal</keyword>
<keyword evidence="1" id="KW-0134">Cell wall</keyword>
<dbReference type="PROSITE" id="PS50847">
    <property type="entry name" value="GRAM_POS_ANCHORING"/>
    <property type="match status" value="1"/>
</dbReference>
<dbReference type="InterPro" id="IPR032179">
    <property type="entry name" value="Cry22Aa_Ig-like"/>
</dbReference>
<sequence>MKRKQLTCAALAGLLVPALLAAPTALATEEQQTTTATSEVAKPAEEAAKPQPSVPTPSKEKPTVPSTPAKKPSTSTGSSSQTTGGKETKPTTESGTVKPAEKPKTEVPASKESEKSTETTTTSTDKVDVKPLDVEEFPSNEPTDTHPAINFLPTQSIRKGSKFNPMEGVSATDKKDGDLTAKITCEGTVDTSKVGEYLLKYSVTNSQGNTTNQWAIIRVVEDNIGMYAIEIADFSLPKGSDYIQAIRERIVIRKPDGTTVPTAAANIAVAGNHSTEKPGTLAVQISVVSEYNTVTKKTVNITVLDTKDTIRLDAQSTLTLELGQDFDPYSFAQAYVLNASGKEEKLAKASATGGVGVWADSNVDTTKTGDYKVTYTALASTGATVTKTMDVKVTEKAEKRTPKILVDNKVMYVGDKLDEDMILAWAKTENPDDTIDGFKVTNGEIKVKLADNTLVETGEHAIEFYASTPEGETSTKAITLTVKNRPNAEPVNPTGDTKNVAGTGNKVTNMANKKATPVRTTTQSSKQLPKTGEESTSLTVTVIGSFMVLAAFALKRLKKVN</sequence>
<dbReference type="Pfam" id="PF16403">
    <property type="entry name" value="Bact_surface_Ig-like"/>
    <property type="match status" value="1"/>
</dbReference>
<dbReference type="Gene3D" id="2.60.40.10">
    <property type="entry name" value="Immunoglobulins"/>
    <property type="match status" value="2"/>
</dbReference>
<comment type="caution">
    <text evidence="9">The sequence shown here is derived from an EMBL/GenBank/DDBJ whole genome shotgun (WGS) entry which is preliminary data.</text>
</comment>
<feature type="compositionally biased region" description="Low complexity" evidence="5">
    <location>
        <begin position="26"/>
        <end position="37"/>
    </location>
</feature>
<feature type="region of interest" description="Disordered" evidence="5">
    <location>
        <begin position="485"/>
        <end position="535"/>
    </location>
</feature>
<evidence type="ECO:0000256" key="6">
    <source>
        <dbReference type="SAM" id="Phobius"/>
    </source>
</evidence>
<evidence type="ECO:0000313" key="10">
    <source>
        <dbReference type="Proteomes" id="UP001249240"/>
    </source>
</evidence>
<protein>
    <submittedName>
        <fullName evidence="9">DUF5011 domain-containing protein</fullName>
    </submittedName>
</protein>
<feature type="compositionally biased region" description="Polar residues" evidence="5">
    <location>
        <begin position="494"/>
        <end position="511"/>
    </location>
</feature>
<evidence type="ECO:0000256" key="4">
    <source>
        <dbReference type="ARBA" id="ARBA00023088"/>
    </source>
</evidence>
<keyword evidence="4" id="KW-0572">Peptidoglycan-anchor</keyword>
<dbReference type="NCBIfam" id="TIGR01167">
    <property type="entry name" value="LPXTG_anchor"/>
    <property type="match status" value="1"/>
</dbReference>
<evidence type="ECO:0000313" key="9">
    <source>
        <dbReference type="EMBL" id="MDT2537879.1"/>
    </source>
</evidence>
<evidence type="ECO:0000256" key="5">
    <source>
        <dbReference type="SAM" id="MobiDB-lite"/>
    </source>
</evidence>
<keyword evidence="6" id="KW-0812">Transmembrane</keyword>
<evidence type="ECO:0000256" key="1">
    <source>
        <dbReference type="ARBA" id="ARBA00022512"/>
    </source>
</evidence>
<feature type="transmembrane region" description="Helical" evidence="6">
    <location>
        <begin position="535"/>
        <end position="554"/>
    </location>
</feature>
<evidence type="ECO:0000259" key="8">
    <source>
        <dbReference type="PROSITE" id="PS50847"/>
    </source>
</evidence>
<dbReference type="Proteomes" id="UP001249240">
    <property type="component" value="Unassembled WGS sequence"/>
</dbReference>
<feature type="chain" id="PRO_5043981666" evidence="7">
    <location>
        <begin position="28"/>
        <end position="561"/>
    </location>
</feature>
<dbReference type="InterPro" id="IPR019931">
    <property type="entry name" value="LPXTG_anchor"/>
</dbReference>
<feature type="compositionally biased region" description="Low complexity" evidence="5">
    <location>
        <begin position="63"/>
        <end position="96"/>
    </location>
</feature>
<name>A0AAW8SVS1_9ENTE</name>
<dbReference type="InterPro" id="IPR013783">
    <property type="entry name" value="Ig-like_fold"/>
</dbReference>
<feature type="compositionally biased region" description="Polar residues" evidence="5">
    <location>
        <begin position="518"/>
        <end position="535"/>
    </location>
</feature>
<keyword evidence="6" id="KW-0472">Membrane</keyword>
<feature type="compositionally biased region" description="Basic and acidic residues" evidence="5">
    <location>
        <begin position="99"/>
        <end position="117"/>
    </location>
</feature>
<proteinExistence type="predicted"/>
<keyword evidence="6" id="KW-1133">Transmembrane helix</keyword>
<organism evidence="9 10">
    <name type="scientific">Enterococcus raffinosus</name>
    <dbReference type="NCBI Taxonomy" id="71452"/>
    <lineage>
        <taxon>Bacteria</taxon>
        <taxon>Bacillati</taxon>
        <taxon>Bacillota</taxon>
        <taxon>Bacilli</taxon>
        <taxon>Lactobacillales</taxon>
        <taxon>Enterococcaceae</taxon>
        <taxon>Enterococcus</taxon>
    </lineage>
</organism>
<feature type="region of interest" description="Disordered" evidence="5">
    <location>
        <begin position="26"/>
        <end position="131"/>
    </location>
</feature>
<gene>
    <name evidence="9" type="ORF">P7D78_07065</name>
</gene>